<keyword evidence="3" id="KW-1185">Reference proteome</keyword>
<evidence type="ECO:0000256" key="1">
    <source>
        <dbReference type="SAM" id="SignalP"/>
    </source>
</evidence>
<evidence type="ECO:0000313" key="2">
    <source>
        <dbReference type="EMBL" id="MFG6456434.1"/>
    </source>
</evidence>
<comment type="caution">
    <text evidence="2">The sequence shown here is derived from an EMBL/GenBank/DDBJ whole genome shotgun (WGS) entry which is preliminary data.</text>
</comment>
<dbReference type="Proteomes" id="UP001606305">
    <property type="component" value="Unassembled WGS sequence"/>
</dbReference>
<gene>
    <name evidence="2" type="ORF">ACG00X_06280</name>
</gene>
<evidence type="ECO:0000313" key="3">
    <source>
        <dbReference type="Proteomes" id="UP001606305"/>
    </source>
</evidence>
<name>A0ABW7G3A9_9BURK</name>
<feature type="chain" id="PRO_5045891555" description="PEP-CTERM sorting domain-containing protein" evidence="1">
    <location>
        <begin position="20"/>
        <end position="119"/>
    </location>
</feature>
<dbReference type="EMBL" id="JBIGIA010000004">
    <property type="protein sequence ID" value="MFG6456434.1"/>
    <property type="molecule type" value="Genomic_DNA"/>
</dbReference>
<reference evidence="2 3" key="1">
    <citation type="submission" date="2024-09" db="EMBL/GenBank/DDBJ databases">
        <title>Novel species of the genus Pelomonas and Roseateles isolated from streams.</title>
        <authorList>
            <person name="Lu H."/>
        </authorList>
    </citation>
    <scope>NUCLEOTIDE SEQUENCE [LARGE SCALE GENOMIC DNA]</scope>
    <source>
        <strain evidence="2 3">BYS96W</strain>
    </source>
</reference>
<dbReference type="RefSeq" id="WP_394487181.1">
    <property type="nucleotide sequence ID" value="NZ_JBIGIA010000004.1"/>
</dbReference>
<feature type="signal peptide" evidence="1">
    <location>
        <begin position="1"/>
        <end position="19"/>
    </location>
</feature>
<organism evidence="2 3">
    <name type="scientific">Pelomonas nitida</name>
    <dbReference type="NCBI Taxonomy" id="3299027"/>
    <lineage>
        <taxon>Bacteria</taxon>
        <taxon>Pseudomonadati</taxon>
        <taxon>Pseudomonadota</taxon>
        <taxon>Betaproteobacteria</taxon>
        <taxon>Burkholderiales</taxon>
        <taxon>Sphaerotilaceae</taxon>
        <taxon>Roseateles</taxon>
    </lineage>
</organism>
<proteinExistence type="predicted"/>
<evidence type="ECO:0008006" key="4">
    <source>
        <dbReference type="Google" id="ProtNLM"/>
    </source>
</evidence>
<keyword evidence="1" id="KW-0732">Signal</keyword>
<sequence length="119" mass="12309">MKALILAAALAALSSAALAGAPREPKEPTDDARVAVLADAGRLSQATQATITDGGPWAEAMGSADDGAGFDSLTALFEPGQWLILLGVVGAALSRPALRRLRRQEQQRRATALASTLHH</sequence>
<accession>A0ABW7G3A9</accession>
<protein>
    <recommendedName>
        <fullName evidence="4">PEP-CTERM sorting domain-containing protein</fullName>
    </recommendedName>
</protein>